<sequence length="190" mass="22053">MDPNRFSLPEYRNHLLERRLIRRRDQAGCTDAEIEQVMRAQRLTRLPALYRDFLKVMGKSPYPLMTGTDWSLHDLLEIKDAAQELLREDGADPAILEDALVMAMHQGYIVLYIPQAELAPDDPEVWLYEEQGQPRRQWPSFRRFLLSIAEAREKEIAVYKNLAATGRSRNRSTAAHTSPKPPRPSRRSSR</sequence>
<keyword evidence="4" id="KW-1185">Reference proteome</keyword>
<evidence type="ECO:0000256" key="1">
    <source>
        <dbReference type="SAM" id="MobiDB-lite"/>
    </source>
</evidence>
<name>D1AAL2_THECD</name>
<organism evidence="3 4">
    <name type="scientific">Thermomonospora curvata (strain ATCC 19995 / DSM 43183 / JCM 3096 / KCTC 9072 / NBRC 15933 / NCIMB 10081 / Henssen B9)</name>
    <dbReference type="NCBI Taxonomy" id="471852"/>
    <lineage>
        <taxon>Bacteria</taxon>
        <taxon>Bacillati</taxon>
        <taxon>Actinomycetota</taxon>
        <taxon>Actinomycetes</taxon>
        <taxon>Streptosporangiales</taxon>
        <taxon>Thermomonosporaceae</taxon>
        <taxon>Thermomonospora</taxon>
    </lineage>
</organism>
<feature type="region of interest" description="Disordered" evidence="1">
    <location>
        <begin position="166"/>
        <end position="190"/>
    </location>
</feature>
<gene>
    <name evidence="3" type="ordered locus">Tcur_1443</name>
</gene>
<dbReference type="OrthoDB" id="3399677at2"/>
<accession>D1AAL2</accession>
<evidence type="ECO:0000313" key="4">
    <source>
        <dbReference type="Proteomes" id="UP000001918"/>
    </source>
</evidence>
<dbReference type="SUPFAM" id="SSF160631">
    <property type="entry name" value="SMI1/KNR4-like"/>
    <property type="match status" value="1"/>
</dbReference>
<feature type="domain" description="Knr4/Smi1-like" evidence="2">
    <location>
        <begin position="28"/>
        <end position="146"/>
    </location>
</feature>
<protein>
    <recommendedName>
        <fullName evidence="2">Knr4/Smi1-like domain-containing protein</fullName>
    </recommendedName>
</protein>
<evidence type="ECO:0000313" key="3">
    <source>
        <dbReference type="EMBL" id="ACY97022.1"/>
    </source>
</evidence>
<dbReference type="Proteomes" id="UP000001918">
    <property type="component" value="Chromosome"/>
</dbReference>
<dbReference type="InterPro" id="IPR037883">
    <property type="entry name" value="Knr4/Smi1-like_sf"/>
</dbReference>
<evidence type="ECO:0000259" key="2">
    <source>
        <dbReference type="Pfam" id="PF09346"/>
    </source>
</evidence>
<dbReference type="eggNOG" id="ENOG5033FQE">
    <property type="taxonomic scope" value="Bacteria"/>
</dbReference>
<dbReference type="Pfam" id="PF09346">
    <property type="entry name" value="SMI1_KNR4"/>
    <property type="match status" value="1"/>
</dbReference>
<dbReference type="HOGENOM" id="CLU_135028_0_0_11"/>
<dbReference type="InterPro" id="IPR018958">
    <property type="entry name" value="Knr4/Smi1-like_dom"/>
</dbReference>
<proteinExistence type="predicted"/>
<dbReference type="AlphaFoldDB" id="D1AAL2"/>
<dbReference type="RefSeq" id="WP_012851806.1">
    <property type="nucleotide sequence ID" value="NC_013510.1"/>
</dbReference>
<reference evidence="3 4" key="1">
    <citation type="journal article" date="2011" name="Stand. Genomic Sci.">
        <title>Complete genome sequence of Thermomonospora curvata type strain (B9).</title>
        <authorList>
            <person name="Chertkov O."/>
            <person name="Sikorski J."/>
            <person name="Nolan M."/>
            <person name="Lapidus A."/>
            <person name="Lucas S."/>
            <person name="Del Rio T.G."/>
            <person name="Tice H."/>
            <person name="Cheng J.F."/>
            <person name="Goodwin L."/>
            <person name="Pitluck S."/>
            <person name="Liolios K."/>
            <person name="Ivanova N."/>
            <person name="Mavromatis K."/>
            <person name="Mikhailova N."/>
            <person name="Ovchinnikova G."/>
            <person name="Pati A."/>
            <person name="Chen A."/>
            <person name="Palaniappan K."/>
            <person name="Djao O.D."/>
            <person name="Land M."/>
            <person name="Hauser L."/>
            <person name="Chang Y.J."/>
            <person name="Jeffries C.D."/>
            <person name="Brettin T."/>
            <person name="Han C."/>
            <person name="Detter J.C."/>
            <person name="Rohde M."/>
            <person name="Goker M."/>
            <person name="Woyke T."/>
            <person name="Bristow J."/>
            <person name="Eisen J.A."/>
            <person name="Markowitz V."/>
            <person name="Hugenholtz P."/>
            <person name="Klenk H.P."/>
            <person name="Kyrpides N.C."/>
        </authorList>
    </citation>
    <scope>NUCLEOTIDE SEQUENCE [LARGE SCALE GENOMIC DNA]</scope>
    <source>
        <strain evidence="4">ATCC 19995 / DSM 43183 / JCM 3096 / KCTC 9072 / NBRC 15933 / NCIMB 10081 / Henssen B9</strain>
    </source>
</reference>
<dbReference type="KEGG" id="tcu:Tcur_1443"/>
<dbReference type="EMBL" id="CP001738">
    <property type="protein sequence ID" value="ACY97022.1"/>
    <property type="molecule type" value="Genomic_DNA"/>
</dbReference>